<reference evidence="1 2" key="1">
    <citation type="journal article" date="2016" name="Int. J. Syst. Evol. Microbiol.">
        <title>Nocardioides albidus sp. nov., an actinobacterium isolated from garden soil.</title>
        <authorList>
            <person name="Singh H."/>
            <person name="Du J."/>
            <person name="Trinh H."/>
            <person name="Won K."/>
            <person name="Yang J.E."/>
            <person name="Yin C."/>
            <person name="Kook M."/>
            <person name="Yi T.H."/>
        </authorList>
    </citation>
    <scope>NUCLEOTIDE SEQUENCE [LARGE SCALE GENOMIC DNA]</scope>
    <source>
        <strain evidence="1 2">CCTCC AB 2015297</strain>
    </source>
</reference>
<evidence type="ECO:0008006" key="3">
    <source>
        <dbReference type="Google" id="ProtNLM"/>
    </source>
</evidence>
<name>A0A5C4VKV9_9ACTN</name>
<dbReference type="AlphaFoldDB" id="A0A5C4VKV9"/>
<dbReference type="EMBL" id="VDMP01000027">
    <property type="protein sequence ID" value="TNM36432.1"/>
    <property type="molecule type" value="Genomic_DNA"/>
</dbReference>
<sequence length="380" mass="40530">MTRVVVLLLCAALLSGCDNPVDGVLGGSDDVLGPQLPAADVLPVPGPTYVEEVQMGKPRLIIHAPGHTTAVRRGWEAAWRPDGTVLVLGSSWARVLDPATGAWLSGRARIGEYGVTPEALTTLGGPAGRVLVYDAALAGVRKLTVPSAAAETDQIDGLDAEFQLHGRPYTLGGVTFVEWGINSEDDTRTDHGLFRIEGEEITQALRNEPLVRLWPSFDGAALLAIMQDNGEDEDCGGCKVEQKIVELDPDTGEIAADYGMPPGYARAWRISSLDKVDRTVVVQFVVRPGESGGSYQTWTYDGSWHRLAEAGDTRSRFQAGGVMAWSGDTGEPNQPFTLTWTPASGESVVLRDPSSPCPEDETFGPVCPTISLPGSLLPLD</sequence>
<keyword evidence="2" id="KW-1185">Reference proteome</keyword>
<dbReference type="OrthoDB" id="3741721at2"/>
<dbReference type="PROSITE" id="PS51257">
    <property type="entry name" value="PROKAR_LIPOPROTEIN"/>
    <property type="match status" value="1"/>
</dbReference>
<accession>A0A5C4VKV9</accession>
<proteinExistence type="predicted"/>
<protein>
    <recommendedName>
        <fullName evidence="3">WD40 repeat domain-containing protein</fullName>
    </recommendedName>
</protein>
<dbReference type="Proteomes" id="UP000313231">
    <property type="component" value="Unassembled WGS sequence"/>
</dbReference>
<gene>
    <name evidence="1" type="ORF">FHP29_20035</name>
</gene>
<dbReference type="RefSeq" id="WP_139624617.1">
    <property type="nucleotide sequence ID" value="NZ_VDMP01000027.1"/>
</dbReference>
<comment type="caution">
    <text evidence="1">The sequence shown here is derived from an EMBL/GenBank/DDBJ whole genome shotgun (WGS) entry which is preliminary data.</text>
</comment>
<evidence type="ECO:0000313" key="1">
    <source>
        <dbReference type="EMBL" id="TNM36432.1"/>
    </source>
</evidence>
<organism evidence="1 2">
    <name type="scientific">Nocardioides albidus</name>
    <dbReference type="NCBI Taxonomy" id="1517589"/>
    <lineage>
        <taxon>Bacteria</taxon>
        <taxon>Bacillati</taxon>
        <taxon>Actinomycetota</taxon>
        <taxon>Actinomycetes</taxon>
        <taxon>Propionibacteriales</taxon>
        <taxon>Nocardioidaceae</taxon>
        <taxon>Nocardioides</taxon>
    </lineage>
</organism>
<evidence type="ECO:0000313" key="2">
    <source>
        <dbReference type="Proteomes" id="UP000313231"/>
    </source>
</evidence>